<feature type="domain" description="HNH nuclease" evidence="1">
    <location>
        <begin position="119"/>
        <end position="216"/>
    </location>
</feature>
<dbReference type="Proteomes" id="UP001447188">
    <property type="component" value="Unassembled WGS sequence"/>
</dbReference>
<organism evidence="2 3">
    <name type="scientific">Discina gigas</name>
    <dbReference type="NCBI Taxonomy" id="1032678"/>
    <lineage>
        <taxon>Eukaryota</taxon>
        <taxon>Fungi</taxon>
        <taxon>Dikarya</taxon>
        <taxon>Ascomycota</taxon>
        <taxon>Pezizomycotina</taxon>
        <taxon>Pezizomycetes</taxon>
        <taxon>Pezizales</taxon>
        <taxon>Discinaceae</taxon>
        <taxon>Discina</taxon>
    </lineage>
</organism>
<sequence>MKLDSNSDLPLAPLPWSNSSADSLQQARTVLSDYSPLSAQDKTKDVLAALLDHAPSESGRDNVAQEIITINSCEALAEHLVVSFLAPLLTRAIGKIPGGTNHAQEKLKRQLFRRDGNRCVVSGAYDTEQWKALTEQEQLTIAESDWTEAVHVIPLSLGVITGEQRQATTTLWDCIFRVFPEIEATFNIEDINDTSNAFTLASSLHKAYDTFKFCFEATETLNTYKIRTFVGFPTRQLASFPVSRLVTFTAHDGYPLPNPYLFRLHAAVAHILDTSGMGSLIEQSIREYRDQRFAEETSTAT</sequence>
<gene>
    <name evidence="2" type="ORF">Q9L58_009299</name>
</gene>
<accession>A0ABR3G7A1</accession>
<dbReference type="Pfam" id="PF13391">
    <property type="entry name" value="HNH_2"/>
    <property type="match status" value="1"/>
</dbReference>
<name>A0ABR3G7A1_9PEZI</name>
<keyword evidence="3" id="KW-1185">Reference proteome</keyword>
<evidence type="ECO:0000313" key="2">
    <source>
        <dbReference type="EMBL" id="KAL0631837.1"/>
    </source>
</evidence>
<evidence type="ECO:0000259" key="1">
    <source>
        <dbReference type="Pfam" id="PF13391"/>
    </source>
</evidence>
<protein>
    <recommendedName>
        <fullName evidence="1">HNH nuclease domain-containing protein</fullName>
    </recommendedName>
</protein>
<proteinExistence type="predicted"/>
<comment type="caution">
    <text evidence="2">The sequence shown here is derived from an EMBL/GenBank/DDBJ whole genome shotgun (WGS) entry which is preliminary data.</text>
</comment>
<reference evidence="2 3" key="1">
    <citation type="submission" date="2024-02" db="EMBL/GenBank/DDBJ databases">
        <title>Discinaceae phylogenomics.</title>
        <authorList>
            <person name="Dirks A.C."/>
            <person name="James T.Y."/>
        </authorList>
    </citation>
    <scope>NUCLEOTIDE SEQUENCE [LARGE SCALE GENOMIC DNA]</scope>
    <source>
        <strain evidence="2 3">ACD0624</strain>
    </source>
</reference>
<dbReference type="InterPro" id="IPR003615">
    <property type="entry name" value="HNH_nuc"/>
</dbReference>
<dbReference type="EMBL" id="JBBBZM010000206">
    <property type="protein sequence ID" value="KAL0631837.1"/>
    <property type="molecule type" value="Genomic_DNA"/>
</dbReference>
<evidence type="ECO:0000313" key="3">
    <source>
        <dbReference type="Proteomes" id="UP001447188"/>
    </source>
</evidence>